<evidence type="ECO:0000313" key="2">
    <source>
        <dbReference type="Proteomes" id="UP001172386"/>
    </source>
</evidence>
<reference evidence="1" key="1">
    <citation type="submission" date="2022-10" db="EMBL/GenBank/DDBJ databases">
        <title>Culturing micro-colonial fungi from biological soil crusts in the Mojave desert and describing Neophaeococcomyces mojavensis, and introducing the new genera and species Taxawa tesnikishii.</title>
        <authorList>
            <person name="Kurbessoian T."/>
            <person name="Stajich J.E."/>
        </authorList>
    </citation>
    <scope>NUCLEOTIDE SEQUENCE</scope>
    <source>
        <strain evidence="1">JES_112</strain>
    </source>
</reference>
<comment type="caution">
    <text evidence="1">The sequence shown here is derived from an EMBL/GenBank/DDBJ whole genome shotgun (WGS) entry which is preliminary data.</text>
</comment>
<proteinExistence type="predicted"/>
<accession>A0ACC3A2T3</accession>
<protein>
    <submittedName>
        <fullName evidence="1">Uncharacterized protein</fullName>
    </submittedName>
</protein>
<sequence length="648" mass="71925">MNGKRRLADSPDPAPKRIRKQADTHFPDVESVQSTQELGGKILSLLRRSTDKNGRLIADAFLDLPDRDVYPDYYETIAMPLSLNMIEDKLNRGGYATMTAIESDLKRMVQNAKDYNSSKSDIFEDAERIRKALSNFMPKHNPAYQDPEYRAVPTPIPDHVTRVKLRDSSASGSEQPSIKLRLNASALRRKSEVPSDLLSDEPAEDLTEVQISLLDELSTQEHAINFENKPSRRDIPEYYRIIKKPTSINDVRKMVQSGKVKTWEEFARETRLIWANAKEFNEPGSEIYVMTEALETWLEEHLQAHGVPAKVVPKLSLKTQPQPRQLKLKVGTPSTPAVNGSADTYTIDKAALERQRIEMSSALDRAHRDTSQAGSTPAPTVPSSLRRSVSVADLKDVPMTGTGINGTTSTPVTTSLPKPILPPSGPAHLPAPTLEGEPPRQGQGQAQPQALKPALYPSQSQSHLQPLTNGFHQQQPVLPPQHQQIAPTNSSIYPSTSTNPTDRKFRLPGKSASDAILTSVTYLTNPSIPNDPKWRITRRASPSKTQSSYYTYLPPSYARLRVIPELHPDLRTGKRKHKLFVVSNGAVLPANPSVEGGGVYDLTLGYGENVLVVEAISELPPGEIGQGSGKEAEKFEFERMTFYIYLRQ</sequence>
<dbReference type="Proteomes" id="UP001172386">
    <property type="component" value="Unassembled WGS sequence"/>
</dbReference>
<name>A0ACC3A2T3_9EURO</name>
<evidence type="ECO:0000313" key="1">
    <source>
        <dbReference type="EMBL" id="KAJ9654509.1"/>
    </source>
</evidence>
<dbReference type="EMBL" id="JAPDRQ010000119">
    <property type="protein sequence ID" value="KAJ9654509.1"/>
    <property type="molecule type" value="Genomic_DNA"/>
</dbReference>
<organism evidence="1 2">
    <name type="scientific">Neophaeococcomyces mojaviensis</name>
    <dbReference type="NCBI Taxonomy" id="3383035"/>
    <lineage>
        <taxon>Eukaryota</taxon>
        <taxon>Fungi</taxon>
        <taxon>Dikarya</taxon>
        <taxon>Ascomycota</taxon>
        <taxon>Pezizomycotina</taxon>
        <taxon>Eurotiomycetes</taxon>
        <taxon>Chaetothyriomycetidae</taxon>
        <taxon>Chaetothyriales</taxon>
        <taxon>Chaetothyriales incertae sedis</taxon>
        <taxon>Neophaeococcomyces</taxon>
    </lineage>
</organism>
<gene>
    <name evidence="1" type="ORF">H2198_006452</name>
</gene>
<keyword evidence="2" id="KW-1185">Reference proteome</keyword>